<dbReference type="HOGENOM" id="CLU_2469848_0_0_1"/>
<accession>A9JX63</accession>
<evidence type="ECO:0000256" key="1">
    <source>
        <dbReference type="SAM" id="MobiDB-lite"/>
    </source>
</evidence>
<evidence type="ECO:0000313" key="2">
    <source>
        <dbReference type="EMBL" id="EDP89922.1"/>
    </source>
</evidence>
<dbReference type="KEGG" id="pno:SNOG_20066"/>
<dbReference type="InParanoid" id="A9JX63"/>
<evidence type="ECO:0000313" key="3">
    <source>
        <dbReference type="Proteomes" id="UP000001055"/>
    </source>
</evidence>
<sequence length="88" mass="9803">MLGTLLEGTLKYEEARLPRVDMDDRSGPGRRIPSGVRVSGRANQEASIQTSIARCLQHQQNLVVIEMFQGIDVINDLRIKGALARVSW</sequence>
<name>A9JX63_PHANO</name>
<reference evidence="3" key="1">
    <citation type="journal article" date="2007" name="Plant Cell">
        <title>Dothideomycete-plant interactions illuminated by genome sequencing and EST analysis of the wheat pathogen Stagonospora nodorum.</title>
        <authorList>
            <person name="Hane J.K."/>
            <person name="Lowe R.G."/>
            <person name="Solomon P.S."/>
            <person name="Tan K.C."/>
            <person name="Schoch C.L."/>
            <person name="Spatafora J.W."/>
            <person name="Crous P.W."/>
            <person name="Kodira C."/>
            <person name="Birren B.W."/>
            <person name="Galagan J.E."/>
            <person name="Torriani S.F."/>
            <person name="McDonald B.A."/>
            <person name="Oliver R.P."/>
        </authorList>
    </citation>
    <scope>NUCLEOTIDE SEQUENCE [LARGE SCALE GENOMIC DNA]</scope>
    <source>
        <strain evidence="3">SN15 / ATCC MYA-4574 / FGSC 10173</strain>
    </source>
</reference>
<organism evidence="2 3">
    <name type="scientific">Phaeosphaeria nodorum (strain SN15 / ATCC MYA-4574 / FGSC 10173)</name>
    <name type="common">Glume blotch fungus</name>
    <name type="synonym">Parastagonospora nodorum</name>
    <dbReference type="NCBI Taxonomy" id="321614"/>
    <lineage>
        <taxon>Eukaryota</taxon>
        <taxon>Fungi</taxon>
        <taxon>Dikarya</taxon>
        <taxon>Ascomycota</taxon>
        <taxon>Pezizomycotina</taxon>
        <taxon>Dothideomycetes</taxon>
        <taxon>Pleosporomycetidae</taxon>
        <taxon>Pleosporales</taxon>
        <taxon>Pleosporineae</taxon>
        <taxon>Phaeosphaeriaceae</taxon>
        <taxon>Parastagonospora</taxon>
    </lineage>
</organism>
<dbReference type="RefSeq" id="XP_001796505.1">
    <property type="nucleotide sequence ID" value="XM_001796453.1"/>
</dbReference>
<dbReference type="AlphaFoldDB" id="A9JX63"/>
<feature type="region of interest" description="Disordered" evidence="1">
    <location>
        <begin position="20"/>
        <end position="40"/>
    </location>
</feature>
<dbReference type="GeneID" id="5973384"/>
<dbReference type="EMBL" id="CH445333">
    <property type="protein sequence ID" value="EDP89922.1"/>
    <property type="molecule type" value="Genomic_DNA"/>
</dbReference>
<gene>
    <name evidence="2" type="ORF">SNOG_20066</name>
</gene>
<protein>
    <submittedName>
        <fullName evidence="2">Uncharacterized protein</fullName>
    </submittedName>
</protein>
<dbReference type="Proteomes" id="UP000001055">
    <property type="component" value="Unassembled WGS sequence"/>
</dbReference>
<proteinExistence type="predicted"/>